<organism evidence="2 3">
    <name type="scientific">Vibrio maritimus</name>
    <dbReference type="NCBI Taxonomy" id="990268"/>
    <lineage>
        <taxon>Bacteria</taxon>
        <taxon>Pseudomonadati</taxon>
        <taxon>Pseudomonadota</taxon>
        <taxon>Gammaproteobacteria</taxon>
        <taxon>Vibrionales</taxon>
        <taxon>Vibrionaceae</taxon>
        <taxon>Vibrio</taxon>
    </lineage>
</organism>
<gene>
    <name evidence="2" type="ORF">JCM19240_1325</name>
</gene>
<evidence type="ECO:0000313" key="3">
    <source>
        <dbReference type="Proteomes" id="UP000029224"/>
    </source>
</evidence>
<keyword evidence="2" id="KW-0645">Protease</keyword>
<dbReference type="EMBL" id="BBMT01000004">
    <property type="protein sequence ID" value="GAL34417.1"/>
    <property type="molecule type" value="Genomic_DNA"/>
</dbReference>
<sequence length="50" mass="5758">MASRLIDPLLKLKKYDSERQALIKLELEKLKGLDNLAKDLFEKVTKALES</sequence>
<protein>
    <submittedName>
        <fullName evidence="2">Membrane alanine aminopeptidase N</fullName>
        <ecNumber evidence="2">3.4.11.2</ecNumber>
    </submittedName>
</protein>
<dbReference type="Gene3D" id="1.25.50.10">
    <property type="entry name" value="Peptidase M1, alanyl aminopeptidase, C-terminal domain"/>
    <property type="match status" value="1"/>
</dbReference>
<dbReference type="AlphaFoldDB" id="A0A090TTR4"/>
<dbReference type="EC" id="3.4.11.2" evidence="2"/>
<comment type="caution">
    <text evidence="2">The sequence shown here is derived from an EMBL/GenBank/DDBJ whole genome shotgun (WGS) entry which is preliminary data.</text>
</comment>
<proteinExistence type="predicted"/>
<reference evidence="2 3" key="1">
    <citation type="submission" date="2014-09" db="EMBL/GenBank/DDBJ databases">
        <title>Vibrio maritimus JCM 19240. (C210) whole genome shotgun sequence.</title>
        <authorList>
            <person name="Sawabe T."/>
            <person name="Meirelles P."/>
            <person name="Nakanishi M."/>
            <person name="Sayaka M."/>
            <person name="Hattori M."/>
            <person name="Ohkuma M."/>
        </authorList>
    </citation>
    <scope>NUCLEOTIDE SEQUENCE [LARGE SCALE GENOMIC DNA]</scope>
    <source>
        <strain evidence="2 3">JCM 19240</strain>
    </source>
</reference>
<name>A0A090TTR4_9VIBR</name>
<keyword evidence="2" id="KW-0031">Aminopeptidase</keyword>
<dbReference type="InterPro" id="IPR024601">
    <property type="entry name" value="Peptidase_M1_pepN_C"/>
</dbReference>
<dbReference type="Pfam" id="PF17432">
    <property type="entry name" value="DUF3458_C"/>
    <property type="match status" value="1"/>
</dbReference>
<evidence type="ECO:0000259" key="1">
    <source>
        <dbReference type="Pfam" id="PF17432"/>
    </source>
</evidence>
<dbReference type="GO" id="GO:0016285">
    <property type="term" value="F:alanyl aminopeptidase activity"/>
    <property type="evidence" value="ECO:0007669"/>
    <property type="project" value="UniProtKB-EC"/>
</dbReference>
<feature type="domain" description="Peptidase M1 alanyl aminopeptidase C-terminal" evidence="1">
    <location>
        <begin position="1"/>
        <end position="49"/>
    </location>
</feature>
<accession>A0A090TTR4</accession>
<keyword evidence="3" id="KW-1185">Reference proteome</keyword>
<dbReference type="InterPro" id="IPR037144">
    <property type="entry name" value="Peptidase_M1_pepN_C_sf"/>
</dbReference>
<keyword evidence="2" id="KW-0378">Hydrolase</keyword>
<reference evidence="2 3" key="2">
    <citation type="submission" date="2014-09" db="EMBL/GenBank/DDBJ databases">
        <authorList>
            <consortium name="NBRP consortium"/>
            <person name="Sawabe T."/>
            <person name="Meirelles P."/>
            <person name="Nakanishi M."/>
            <person name="Sayaka M."/>
            <person name="Hattori M."/>
            <person name="Ohkuma M."/>
        </authorList>
    </citation>
    <scope>NUCLEOTIDE SEQUENCE [LARGE SCALE GENOMIC DNA]</scope>
    <source>
        <strain evidence="2 3">JCM 19240</strain>
    </source>
</reference>
<dbReference type="Proteomes" id="UP000029224">
    <property type="component" value="Unassembled WGS sequence"/>
</dbReference>
<evidence type="ECO:0000313" key="2">
    <source>
        <dbReference type="EMBL" id="GAL34417.1"/>
    </source>
</evidence>